<keyword evidence="2" id="KW-1185">Reference proteome</keyword>
<comment type="caution">
    <text evidence="1">The sequence shown here is derived from an EMBL/GenBank/DDBJ whole genome shotgun (WGS) entry which is preliminary data.</text>
</comment>
<dbReference type="InterPro" id="IPR019062">
    <property type="entry name" value="Restrct_endonuc_II_HpaII"/>
</dbReference>
<sequence length="358" mass="40938">MYSGNKGEWSEIYVFLKLLSEGKLYAADENLNKIEDNFYPVLKVIRQDTRGEFEYVRDREIRVVDKINNNVVRESSDYEYAQQSKQLINQIKKHEGTFNVAEVESFLNSIGVTNLKAKSSDKSDIKVVVHDYITGHQPTLGFSIKSKLGSASTLLNAGKTTNFIFKIDSSLSDSQISAINNIDSRSKIKDRLKAIYDAGCNLSYYGMENSVFELNLQLIDSKLPDILGRMLVHYYGGEGILLNKLTAIIERENPCDFNTEYSHLFYKYKIQNFLTDIALGMTPSTVWNGKYDATGGYIIVKEDGEVVCYHIYNRNEFQQYLINNTRFDTASSSRHGFGTIYKENDDAYIKLNLQVRFN</sequence>
<dbReference type="Pfam" id="PF09561">
    <property type="entry name" value="RE_HpaII"/>
    <property type="match status" value="1"/>
</dbReference>
<keyword evidence="1" id="KW-0255">Endonuclease</keyword>
<proteinExistence type="predicted"/>
<accession>A0ABS5CK66</accession>
<dbReference type="EMBL" id="JAGKSP010000016">
    <property type="protein sequence ID" value="MBP3966248.1"/>
    <property type="molecule type" value="Genomic_DNA"/>
</dbReference>
<dbReference type="GO" id="GO:0004519">
    <property type="term" value="F:endonuclease activity"/>
    <property type="evidence" value="ECO:0007669"/>
    <property type="project" value="UniProtKB-KW"/>
</dbReference>
<dbReference type="RefSeq" id="WP_210663268.1">
    <property type="nucleotide sequence ID" value="NZ_JAGKSP010000016.1"/>
</dbReference>
<dbReference type="Proteomes" id="UP000673394">
    <property type="component" value="Unassembled WGS sequence"/>
</dbReference>
<protein>
    <submittedName>
        <fullName evidence="1">HpaII family restriction endonuclease</fullName>
        <ecNumber evidence="1">3.1.21.-</ecNumber>
    </submittedName>
</protein>
<dbReference type="EC" id="3.1.21.-" evidence="1"/>
<evidence type="ECO:0000313" key="1">
    <source>
        <dbReference type="EMBL" id="MBP3966248.1"/>
    </source>
</evidence>
<evidence type="ECO:0000313" key="2">
    <source>
        <dbReference type="Proteomes" id="UP000673394"/>
    </source>
</evidence>
<keyword evidence="1" id="KW-0378">Hydrolase</keyword>
<dbReference type="GO" id="GO:0016787">
    <property type="term" value="F:hydrolase activity"/>
    <property type="evidence" value="ECO:0007669"/>
    <property type="project" value="UniProtKB-KW"/>
</dbReference>
<gene>
    <name evidence="1" type="ORF">I8J30_26445</name>
</gene>
<organism evidence="1 2">
    <name type="scientific">Paenibacillus lignilyticus</name>
    <dbReference type="NCBI Taxonomy" id="1172615"/>
    <lineage>
        <taxon>Bacteria</taxon>
        <taxon>Bacillati</taxon>
        <taxon>Bacillota</taxon>
        <taxon>Bacilli</taxon>
        <taxon>Bacillales</taxon>
        <taxon>Paenibacillaceae</taxon>
        <taxon>Paenibacillus</taxon>
    </lineage>
</organism>
<reference evidence="1 2" key="1">
    <citation type="submission" date="2021-04" db="EMBL/GenBank/DDBJ databases">
        <title>Paenibacillus sp. DLE-14 whole genome sequence.</title>
        <authorList>
            <person name="Ham Y.J."/>
        </authorList>
    </citation>
    <scope>NUCLEOTIDE SEQUENCE [LARGE SCALE GENOMIC DNA]</scope>
    <source>
        <strain evidence="1 2">DLE-14</strain>
    </source>
</reference>
<name>A0ABS5CK66_9BACL</name>
<keyword evidence="1" id="KW-0540">Nuclease</keyword>